<proteinExistence type="predicted"/>
<dbReference type="PANTHER" id="PTHR34448">
    <property type="entry name" value="AMINOPEPTIDASE"/>
    <property type="match status" value="1"/>
</dbReference>
<dbReference type="EMBL" id="CP087164">
    <property type="protein sequence ID" value="UGS35911.1"/>
    <property type="molecule type" value="Genomic_DNA"/>
</dbReference>
<organism evidence="2 3">
    <name type="scientific">Capillimicrobium parvum</name>
    <dbReference type="NCBI Taxonomy" id="2884022"/>
    <lineage>
        <taxon>Bacteria</taxon>
        <taxon>Bacillati</taxon>
        <taxon>Actinomycetota</taxon>
        <taxon>Thermoleophilia</taxon>
        <taxon>Solirubrobacterales</taxon>
        <taxon>Capillimicrobiaceae</taxon>
        <taxon>Capillimicrobium</taxon>
    </lineage>
</organism>
<dbReference type="GO" id="GO:0047075">
    <property type="term" value="F:2,5-dihydroxypyridine 5,6-dioxygenase activity"/>
    <property type="evidence" value="ECO:0007669"/>
    <property type="project" value="UniProtKB-EC"/>
</dbReference>
<evidence type="ECO:0000256" key="1">
    <source>
        <dbReference type="ARBA" id="ARBA00022723"/>
    </source>
</evidence>
<accession>A0A9E7C016</accession>
<sequence length="358" mass="39332">MAASSTFVDLCEKELKLCGVKEGETVAVLSQLDERIDYADAFMAAARKLGATPFNVRLPEASTSLLGDAGAWTVGETPLADNVPALESLKSADIVIDLMFLLFSKEQLEIQEAGSRMLLCVEPIDNLQRLFPTQDQRRRVEVSEELLGNAKSLRITNHAGTDVVYQLGSFPVMTEYGFTDTPGRWDHWPSGFLFTGGSDDGVDGKVVVDRGDIVITPFKKFVEDPVELTIRQGRLEDVRGGFDAELLRDYIAGFEDEKAYGISHIGWGCNEKCRWSGLANDRRSIGMESRAFYGNTLFSTGPNQELGGNNDTACHIDIPMRNCSMYLDDEPVLVDGEFVVEDLKASRSTFGSPSVTTA</sequence>
<protein>
    <submittedName>
        <fullName evidence="2">2,5-dihydroxypyridine 5,6-dioxygenase</fullName>
        <ecNumber evidence="2">1.13.11.9</ecNumber>
    </submittedName>
</protein>
<reference evidence="2" key="1">
    <citation type="journal article" date="2022" name="Int. J. Syst. Evol. Microbiol.">
        <title>Pseudomonas aegrilactucae sp. nov. and Pseudomonas morbosilactucae sp. nov., pathogens causing bacterial rot of lettuce in Japan.</title>
        <authorList>
            <person name="Sawada H."/>
            <person name="Fujikawa T."/>
            <person name="Satou M."/>
        </authorList>
    </citation>
    <scope>NUCLEOTIDE SEQUENCE</scope>
    <source>
        <strain evidence="2">0166_1</strain>
    </source>
</reference>
<name>A0A9E7C016_9ACTN</name>
<dbReference type="SUPFAM" id="SSF144052">
    <property type="entry name" value="Thermophilic metalloprotease-like"/>
    <property type="match status" value="1"/>
</dbReference>
<dbReference type="PANTHER" id="PTHR34448:SF1">
    <property type="entry name" value="BLL6088 PROTEIN"/>
    <property type="match status" value="1"/>
</dbReference>
<keyword evidence="3" id="KW-1185">Reference proteome</keyword>
<evidence type="ECO:0000313" key="2">
    <source>
        <dbReference type="EMBL" id="UGS35911.1"/>
    </source>
</evidence>
<dbReference type="AlphaFoldDB" id="A0A9E7C016"/>
<gene>
    <name evidence="2" type="primary">nicX_2</name>
    <name evidence="2" type="ORF">DSM104329_02308</name>
</gene>
<dbReference type="RefSeq" id="WP_259315590.1">
    <property type="nucleotide sequence ID" value="NZ_CP087164.1"/>
</dbReference>
<keyword evidence="2" id="KW-0560">Oxidoreductase</keyword>
<dbReference type="KEGG" id="sbae:DSM104329_02308"/>
<dbReference type="InterPro" id="IPR058739">
    <property type="entry name" value="NicX"/>
</dbReference>
<dbReference type="EC" id="1.13.11.9" evidence="2"/>
<dbReference type="GO" id="GO:0046872">
    <property type="term" value="F:metal ion binding"/>
    <property type="evidence" value="ECO:0007669"/>
    <property type="project" value="UniProtKB-KW"/>
</dbReference>
<keyword evidence="1" id="KW-0479">Metal-binding</keyword>
<dbReference type="Proteomes" id="UP001162834">
    <property type="component" value="Chromosome"/>
</dbReference>
<evidence type="ECO:0000313" key="3">
    <source>
        <dbReference type="Proteomes" id="UP001162834"/>
    </source>
</evidence>
<dbReference type="InterPro" id="IPR052170">
    <property type="entry name" value="M29_Exopeptidase"/>
</dbReference>
<dbReference type="Pfam" id="PF26233">
    <property type="entry name" value="NicX"/>
    <property type="match status" value="1"/>
</dbReference>